<organism evidence="1 2">
    <name type="scientific">Microlunatus parietis</name>
    <dbReference type="NCBI Taxonomy" id="682979"/>
    <lineage>
        <taxon>Bacteria</taxon>
        <taxon>Bacillati</taxon>
        <taxon>Actinomycetota</taxon>
        <taxon>Actinomycetes</taxon>
        <taxon>Propionibacteriales</taxon>
        <taxon>Propionibacteriaceae</taxon>
        <taxon>Microlunatus</taxon>
    </lineage>
</organism>
<evidence type="ECO:0000313" key="2">
    <source>
        <dbReference type="Proteomes" id="UP000569914"/>
    </source>
</evidence>
<accession>A0A7Y9ICW6</accession>
<proteinExistence type="predicted"/>
<dbReference type="AlphaFoldDB" id="A0A7Y9ICW6"/>
<sequence>MTLSRRALLGCAGLAGLAAAGCTEEVGRERPVCVRAGELTGHEDLDGAPLIYEIDERGRNFRFDDAFHARLLDWLGFFTAETGVEIDEIRTYGSWTDGEPNCSSWHNAGRSFDLARLRSGGRDLMSARYDLWGGSAPAAQLRRYWATAASLHHHFADVLTYLFDDRHRNHLHVDNGVTGSNLSTFRGGASRVQNHAVQAICTHVWGQPVPIDGDWAEPTRSAVTRITSDLAIGGDLTDEATWREFLRASTARF</sequence>
<keyword evidence="2" id="KW-1185">Reference proteome</keyword>
<protein>
    <recommendedName>
        <fullName evidence="3">Extensin-like protein C-terminus</fullName>
    </recommendedName>
</protein>
<evidence type="ECO:0008006" key="3">
    <source>
        <dbReference type="Google" id="ProtNLM"/>
    </source>
</evidence>
<name>A0A7Y9ICW6_9ACTN</name>
<dbReference type="EMBL" id="JACCBU010000001">
    <property type="protein sequence ID" value="NYE74598.1"/>
    <property type="molecule type" value="Genomic_DNA"/>
</dbReference>
<dbReference type="InterPro" id="IPR006311">
    <property type="entry name" value="TAT_signal"/>
</dbReference>
<dbReference type="PROSITE" id="PS51318">
    <property type="entry name" value="TAT"/>
    <property type="match status" value="1"/>
</dbReference>
<evidence type="ECO:0000313" key="1">
    <source>
        <dbReference type="EMBL" id="NYE74598.1"/>
    </source>
</evidence>
<dbReference type="PROSITE" id="PS51257">
    <property type="entry name" value="PROKAR_LIPOPROTEIN"/>
    <property type="match status" value="1"/>
</dbReference>
<gene>
    <name evidence="1" type="ORF">BKA15_005927</name>
</gene>
<dbReference type="RefSeq" id="WP_179757026.1">
    <property type="nucleotide sequence ID" value="NZ_JACCBU010000001.1"/>
</dbReference>
<comment type="caution">
    <text evidence="1">The sequence shown here is derived from an EMBL/GenBank/DDBJ whole genome shotgun (WGS) entry which is preliminary data.</text>
</comment>
<dbReference type="Proteomes" id="UP000569914">
    <property type="component" value="Unassembled WGS sequence"/>
</dbReference>
<reference evidence="1 2" key="1">
    <citation type="submission" date="2020-07" db="EMBL/GenBank/DDBJ databases">
        <title>Sequencing the genomes of 1000 actinobacteria strains.</title>
        <authorList>
            <person name="Klenk H.-P."/>
        </authorList>
    </citation>
    <scope>NUCLEOTIDE SEQUENCE [LARGE SCALE GENOMIC DNA]</scope>
    <source>
        <strain evidence="1 2">DSM 22083</strain>
    </source>
</reference>